<sequence length="85" mass="9145">MTYLLISLPFLILALAINRGRKPKATAITVAALLVLTAIFDNLMIAAGFVGYGDAQRLGIHVGLVPIEDFFYPLVVGLIVPVVHK</sequence>
<evidence type="ECO:0000256" key="6">
    <source>
        <dbReference type="ARBA" id="ARBA00023136"/>
    </source>
</evidence>
<gene>
    <name evidence="10" type="ORF">CPPEL_00905</name>
</gene>
<evidence type="ECO:0000256" key="2">
    <source>
        <dbReference type="ARBA" id="ARBA00004829"/>
    </source>
</evidence>
<feature type="transmembrane region" description="Helical" evidence="8">
    <location>
        <begin position="62"/>
        <end position="83"/>
    </location>
</feature>
<feature type="transmembrane region" description="Helical" evidence="8">
    <location>
        <begin position="26"/>
        <end position="50"/>
    </location>
</feature>
<keyword evidence="11" id="KW-1185">Reference proteome</keyword>
<dbReference type="NCBIfam" id="TIGR03462">
    <property type="entry name" value="CarR_dom_SF"/>
    <property type="match status" value="1"/>
</dbReference>
<keyword evidence="6 8" id="KW-0472">Membrane</keyword>
<dbReference type="GO" id="GO:0045436">
    <property type="term" value="F:lycopene beta cyclase activity"/>
    <property type="evidence" value="ECO:0007669"/>
    <property type="project" value="UniProtKB-ARBA"/>
</dbReference>
<feature type="domain" description="Lycopene cyclase" evidence="9">
    <location>
        <begin position="4"/>
        <end position="84"/>
    </location>
</feature>
<evidence type="ECO:0000256" key="7">
    <source>
        <dbReference type="ARBA" id="ARBA00023235"/>
    </source>
</evidence>
<keyword evidence="7" id="KW-0413">Isomerase</keyword>
<dbReference type="KEGG" id="cpso:CPPEL_00905"/>
<evidence type="ECO:0000256" key="5">
    <source>
        <dbReference type="ARBA" id="ARBA00022989"/>
    </source>
</evidence>
<evidence type="ECO:0000313" key="11">
    <source>
        <dbReference type="Proteomes" id="UP000271426"/>
    </source>
</evidence>
<comment type="pathway">
    <text evidence="2">Carotenoid biosynthesis.</text>
</comment>
<organism evidence="10 11">
    <name type="scientific">Corynebacterium pseudopelargi</name>
    <dbReference type="NCBI Taxonomy" id="2080757"/>
    <lineage>
        <taxon>Bacteria</taxon>
        <taxon>Bacillati</taxon>
        <taxon>Actinomycetota</taxon>
        <taxon>Actinomycetes</taxon>
        <taxon>Mycobacteriales</taxon>
        <taxon>Corynebacteriaceae</taxon>
        <taxon>Corynebacterium</taxon>
    </lineage>
</organism>
<protein>
    <recommendedName>
        <fullName evidence="9">Lycopene cyclase domain-containing protein</fullName>
    </recommendedName>
</protein>
<dbReference type="GO" id="GO:0016117">
    <property type="term" value="P:carotenoid biosynthetic process"/>
    <property type="evidence" value="ECO:0007669"/>
    <property type="project" value="UniProtKB-KW"/>
</dbReference>
<comment type="subcellular location">
    <subcellularLocation>
        <location evidence="1">Membrane</location>
        <topology evidence="1">Multi-pass membrane protein</topology>
    </subcellularLocation>
</comment>
<keyword evidence="5 8" id="KW-1133">Transmembrane helix</keyword>
<evidence type="ECO:0000256" key="1">
    <source>
        <dbReference type="ARBA" id="ARBA00004141"/>
    </source>
</evidence>
<dbReference type="Pfam" id="PF18916">
    <property type="entry name" value="Lycopene_cyc"/>
    <property type="match status" value="1"/>
</dbReference>
<evidence type="ECO:0000256" key="8">
    <source>
        <dbReference type="SAM" id="Phobius"/>
    </source>
</evidence>
<evidence type="ECO:0000256" key="4">
    <source>
        <dbReference type="ARBA" id="ARBA00022746"/>
    </source>
</evidence>
<dbReference type="GO" id="GO:0016872">
    <property type="term" value="F:intramolecular lyase activity"/>
    <property type="evidence" value="ECO:0007669"/>
    <property type="project" value="InterPro"/>
</dbReference>
<accession>A0A3G6IRW4</accession>
<dbReference type="EMBL" id="CP033898">
    <property type="protein sequence ID" value="AZA08329.1"/>
    <property type="molecule type" value="Genomic_DNA"/>
</dbReference>
<dbReference type="AlphaFoldDB" id="A0A3G6IRW4"/>
<dbReference type="Proteomes" id="UP000271426">
    <property type="component" value="Chromosome"/>
</dbReference>
<reference evidence="10 11" key="1">
    <citation type="submission" date="2018-11" db="EMBL/GenBank/DDBJ databases">
        <authorList>
            <person name="Kleinhagauer T."/>
            <person name="Glaeser S.P."/>
            <person name="Spergser J."/>
            <person name="Ruckert C."/>
            <person name="Kaempfer P."/>
            <person name="Busse H.-J."/>
        </authorList>
    </citation>
    <scope>NUCLEOTIDE SEQUENCE [LARGE SCALE GENOMIC DNA]</scope>
    <source>
        <strain evidence="10 11">812CH</strain>
    </source>
</reference>
<evidence type="ECO:0000256" key="3">
    <source>
        <dbReference type="ARBA" id="ARBA00022692"/>
    </source>
</evidence>
<dbReference type="RefSeq" id="WP_123959281.1">
    <property type="nucleotide sequence ID" value="NZ_CP033898.1"/>
</dbReference>
<dbReference type="InterPro" id="IPR017825">
    <property type="entry name" value="Lycopene_cyclase_dom"/>
</dbReference>
<dbReference type="GO" id="GO:0016020">
    <property type="term" value="C:membrane"/>
    <property type="evidence" value="ECO:0007669"/>
    <property type="project" value="UniProtKB-SubCell"/>
</dbReference>
<evidence type="ECO:0000313" key="10">
    <source>
        <dbReference type="EMBL" id="AZA08329.1"/>
    </source>
</evidence>
<keyword evidence="4" id="KW-0125">Carotenoid biosynthesis</keyword>
<evidence type="ECO:0000259" key="9">
    <source>
        <dbReference type="Pfam" id="PF18916"/>
    </source>
</evidence>
<proteinExistence type="predicted"/>
<name>A0A3G6IRW4_9CORY</name>
<keyword evidence="3 8" id="KW-0812">Transmembrane</keyword>
<dbReference type="OrthoDB" id="4411839at2"/>